<dbReference type="Pfam" id="PF13432">
    <property type="entry name" value="TPR_16"/>
    <property type="match status" value="1"/>
</dbReference>
<dbReference type="AlphaFoldDB" id="Q026Z5"/>
<dbReference type="InterPro" id="IPR051012">
    <property type="entry name" value="CellSynth/LPSAsmb/PSIAsmb"/>
</dbReference>
<feature type="repeat" description="TPR" evidence="3">
    <location>
        <begin position="165"/>
        <end position="198"/>
    </location>
</feature>
<evidence type="ECO:0000256" key="1">
    <source>
        <dbReference type="ARBA" id="ARBA00022737"/>
    </source>
</evidence>
<keyword evidence="2 3" id="KW-0802">TPR repeat</keyword>
<sequence>MEQAVQFARERRYAEARRLLESAVEPAGTTQRIAFHRLKAAVASGLGDTAAAVNEMRSALALAPGDAGLQTATAAAELQAGLLDDAVAHAQGGAGTAVGQALLGDIQEKRGQYLEAAKSYQAAVVLAPDREQYRIALALELVQHHTFEAAVAVLEQAIPRFPKSARLRVLLGVAQYAAGRYEDAEAALTDALELGPELEPVYGYLAQAALEAPSAPPERALKAICTREPIVCSVLKARSARATGDAGLEAQAIAELKRAPKNNAMAHCELGRVYQAAAQWTEARVEFEACVQLDPSAQNHYRLGLVYNRLGLAELAVKQMELRKAAEERGAEDTARRQSAVRAFQYLIK</sequence>
<dbReference type="KEGG" id="sus:Acid_1928"/>
<feature type="repeat" description="TPR" evidence="3">
    <location>
        <begin position="264"/>
        <end position="297"/>
    </location>
</feature>
<evidence type="ECO:0000256" key="3">
    <source>
        <dbReference type="PROSITE-ProRule" id="PRU00339"/>
    </source>
</evidence>
<dbReference type="InterPro" id="IPR019734">
    <property type="entry name" value="TPR_rpt"/>
</dbReference>
<dbReference type="HOGENOM" id="CLU_794315_0_0_0"/>
<proteinExistence type="predicted"/>
<accession>Q026Z5</accession>
<keyword evidence="1" id="KW-0677">Repeat</keyword>
<evidence type="ECO:0000313" key="4">
    <source>
        <dbReference type="EMBL" id="ABJ82918.1"/>
    </source>
</evidence>
<name>Q026Z5_SOLUE</name>
<dbReference type="Gene3D" id="1.25.40.10">
    <property type="entry name" value="Tetratricopeptide repeat domain"/>
    <property type="match status" value="2"/>
</dbReference>
<dbReference type="PANTHER" id="PTHR45586:SF1">
    <property type="entry name" value="LIPOPOLYSACCHARIDE ASSEMBLY PROTEIN B"/>
    <property type="match status" value="1"/>
</dbReference>
<dbReference type="SMART" id="SM00028">
    <property type="entry name" value="TPR"/>
    <property type="match status" value="5"/>
</dbReference>
<dbReference type="PANTHER" id="PTHR45586">
    <property type="entry name" value="TPR REPEAT-CONTAINING PROTEIN PA4667"/>
    <property type="match status" value="1"/>
</dbReference>
<evidence type="ECO:0000256" key="2">
    <source>
        <dbReference type="ARBA" id="ARBA00022803"/>
    </source>
</evidence>
<gene>
    <name evidence="4" type="ordered locus">Acid_1928</name>
</gene>
<dbReference type="InterPro" id="IPR011990">
    <property type="entry name" value="TPR-like_helical_dom_sf"/>
</dbReference>
<feature type="repeat" description="TPR" evidence="3">
    <location>
        <begin position="97"/>
        <end position="130"/>
    </location>
</feature>
<dbReference type="InParanoid" id="Q026Z5"/>
<dbReference type="STRING" id="234267.Acid_1928"/>
<dbReference type="eggNOG" id="COG0457">
    <property type="taxonomic scope" value="Bacteria"/>
</dbReference>
<organism evidence="4">
    <name type="scientific">Solibacter usitatus (strain Ellin6076)</name>
    <dbReference type="NCBI Taxonomy" id="234267"/>
    <lineage>
        <taxon>Bacteria</taxon>
        <taxon>Pseudomonadati</taxon>
        <taxon>Acidobacteriota</taxon>
        <taxon>Terriglobia</taxon>
        <taxon>Bryobacterales</taxon>
        <taxon>Solibacteraceae</taxon>
        <taxon>Candidatus Solibacter</taxon>
    </lineage>
</organism>
<dbReference type="Pfam" id="PF13176">
    <property type="entry name" value="TPR_7"/>
    <property type="match status" value="1"/>
</dbReference>
<dbReference type="SUPFAM" id="SSF48452">
    <property type="entry name" value="TPR-like"/>
    <property type="match status" value="3"/>
</dbReference>
<dbReference type="PROSITE" id="PS50005">
    <property type="entry name" value="TPR"/>
    <property type="match status" value="3"/>
</dbReference>
<dbReference type="EMBL" id="CP000473">
    <property type="protein sequence ID" value="ABJ82918.1"/>
    <property type="molecule type" value="Genomic_DNA"/>
</dbReference>
<protein>
    <submittedName>
        <fullName evidence="4">Tetratricopeptide TPR_2 repeat protein</fullName>
    </submittedName>
</protein>
<reference evidence="4" key="1">
    <citation type="submission" date="2006-10" db="EMBL/GenBank/DDBJ databases">
        <title>Complete sequence of Solibacter usitatus Ellin6076.</title>
        <authorList>
            <consortium name="US DOE Joint Genome Institute"/>
            <person name="Copeland A."/>
            <person name="Lucas S."/>
            <person name="Lapidus A."/>
            <person name="Barry K."/>
            <person name="Detter J.C."/>
            <person name="Glavina del Rio T."/>
            <person name="Hammon N."/>
            <person name="Israni S."/>
            <person name="Dalin E."/>
            <person name="Tice H."/>
            <person name="Pitluck S."/>
            <person name="Thompson L.S."/>
            <person name="Brettin T."/>
            <person name="Bruce D."/>
            <person name="Han C."/>
            <person name="Tapia R."/>
            <person name="Gilna P."/>
            <person name="Schmutz J."/>
            <person name="Larimer F."/>
            <person name="Land M."/>
            <person name="Hauser L."/>
            <person name="Kyrpides N."/>
            <person name="Mikhailova N."/>
            <person name="Janssen P.H."/>
            <person name="Kuske C.R."/>
            <person name="Richardson P."/>
        </authorList>
    </citation>
    <scope>NUCLEOTIDE SEQUENCE</scope>
    <source>
        <strain evidence="4">Ellin6076</strain>
    </source>
</reference>